<dbReference type="VEuPathDB" id="AmoebaDB:DICPUDRAFT_154944"/>
<dbReference type="Proteomes" id="UP000001064">
    <property type="component" value="Unassembled WGS sequence"/>
</dbReference>
<dbReference type="RefSeq" id="XP_003290427.1">
    <property type="nucleotide sequence ID" value="XM_003290379.1"/>
</dbReference>
<evidence type="ECO:0000256" key="1">
    <source>
        <dbReference type="SAM" id="MobiDB-lite"/>
    </source>
</evidence>
<dbReference type="AlphaFoldDB" id="F0ZSN6"/>
<sequence length="743" mass="88533">MDCNKRKKNDTENNNTSNNNTNNNNNNNDSLRSYKKHKSTDSSEFDYNNTSSNTPSLVFTSNKDTNSCETVFWKVFRNKILFKLIFSNFKFKDNGHAIIRDKVKSGNYEFEDYNEVRLVISKITKDTKENREFYRQLFSANQYNNTNDDNHSFRNYSFWLQVIADGNNRTAFLEYNKLFQIDKRNISVNLNKKIGIGKKNLKLLKMKPFLESNGVTVTESISIYDIIGFFEYSQKFKELIKIYKFIIAENYRPKEKHNDTVQQLNHQLEINQFNTIQLKSTIHTISISNDQYLKPIIHNILKVLYSIYKLEFKYSNLFKPIEYYIFFKKKSRFEQVFTNRNLIIKNIKKPEYQHYRYLFTVINSDRCIEYQKKLVKSASLHTDCQRKRIYIENAIFSSNNLELIDLMFKYFGDTCCHLYHYLQLITKTEILDYFFNNHQELIFSDNNPLCMYADKKVMGHFEELMKSISRKFFIKLNARNSENLPNKDVFERLERALNNPTLYTFESNKDYPTNSINRYKSYILENLDYSTQDSAISMLEKHIEKYGGTEYFDIEPILKKAEFRNSHKFIYWILQDLSDQYIQSNISNEELTIKSGINTTNNQKYEIRIKRFTSWELLLFYCGRPNILYQNLNSNSQLMEHSLKFLYSNNNKVNLFLKLLYYISKSDLQSGVFNEILKRAAEIGLVSIFKTISTEHEYLYYEKNDETGLSIINDEHFFKLKLASGFISDLRFLSKYTSIFKQS</sequence>
<feature type="region of interest" description="Disordered" evidence="1">
    <location>
        <begin position="1"/>
        <end position="49"/>
    </location>
</feature>
<keyword evidence="3" id="KW-1185">Reference proteome</keyword>
<dbReference type="PANTHER" id="PTHR32488:SF76">
    <property type="entry name" value="ANKYRIN REPEAT-CONTAINING PROTEIN-RELATED"/>
    <property type="match status" value="1"/>
</dbReference>
<dbReference type="InParanoid" id="F0ZSN6"/>
<gene>
    <name evidence="2" type="ORF">DICPUDRAFT_154944</name>
</gene>
<name>F0ZSN6_DICPU</name>
<organism evidence="2 3">
    <name type="scientific">Dictyostelium purpureum</name>
    <name type="common">Slime mold</name>
    <dbReference type="NCBI Taxonomy" id="5786"/>
    <lineage>
        <taxon>Eukaryota</taxon>
        <taxon>Amoebozoa</taxon>
        <taxon>Evosea</taxon>
        <taxon>Eumycetozoa</taxon>
        <taxon>Dictyostelia</taxon>
        <taxon>Dictyosteliales</taxon>
        <taxon>Dictyosteliaceae</taxon>
        <taxon>Dictyostelium</taxon>
    </lineage>
</organism>
<reference evidence="3" key="1">
    <citation type="journal article" date="2011" name="Genome Biol.">
        <title>Comparative genomics of the social amoebae Dictyostelium discoideum and Dictyostelium purpureum.</title>
        <authorList>
            <consortium name="US DOE Joint Genome Institute (JGI-PGF)"/>
            <person name="Sucgang R."/>
            <person name="Kuo A."/>
            <person name="Tian X."/>
            <person name="Salerno W."/>
            <person name="Parikh A."/>
            <person name="Feasley C.L."/>
            <person name="Dalin E."/>
            <person name="Tu H."/>
            <person name="Huang E."/>
            <person name="Barry K."/>
            <person name="Lindquist E."/>
            <person name="Shapiro H."/>
            <person name="Bruce D."/>
            <person name="Schmutz J."/>
            <person name="Salamov A."/>
            <person name="Fey P."/>
            <person name="Gaudet P."/>
            <person name="Anjard C."/>
            <person name="Babu M.M."/>
            <person name="Basu S."/>
            <person name="Bushmanova Y."/>
            <person name="van der Wel H."/>
            <person name="Katoh-Kurasawa M."/>
            <person name="Dinh C."/>
            <person name="Coutinho P.M."/>
            <person name="Saito T."/>
            <person name="Elias M."/>
            <person name="Schaap P."/>
            <person name="Kay R.R."/>
            <person name="Henrissat B."/>
            <person name="Eichinger L."/>
            <person name="Rivero F."/>
            <person name="Putnam N.H."/>
            <person name="West C.M."/>
            <person name="Loomis W.F."/>
            <person name="Chisholm R.L."/>
            <person name="Shaulsky G."/>
            <person name="Strassmann J.E."/>
            <person name="Queller D.C."/>
            <person name="Kuspa A."/>
            <person name="Grigoriev I.V."/>
        </authorList>
    </citation>
    <scope>NUCLEOTIDE SEQUENCE [LARGE SCALE GENOMIC DNA]</scope>
    <source>
        <strain evidence="3">QSDP1</strain>
    </source>
</reference>
<dbReference type="GeneID" id="10504783"/>
<protein>
    <submittedName>
        <fullName evidence="2">Uncharacterized protein</fullName>
    </submittedName>
</protein>
<evidence type="ECO:0000313" key="3">
    <source>
        <dbReference type="Proteomes" id="UP000001064"/>
    </source>
</evidence>
<dbReference type="InterPro" id="IPR051904">
    <property type="entry name" value="UPF0746_actin_org"/>
</dbReference>
<proteinExistence type="predicted"/>
<dbReference type="PANTHER" id="PTHR32488">
    <property type="entry name" value="UPF0746 PROTEIN DDB_G0280785-RELATED"/>
    <property type="match status" value="1"/>
</dbReference>
<dbReference type="KEGG" id="dpp:DICPUDRAFT_154944"/>
<accession>F0ZSN6</accession>
<dbReference type="eggNOG" id="ENOG502SEXC">
    <property type="taxonomic scope" value="Eukaryota"/>
</dbReference>
<feature type="compositionally biased region" description="Low complexity" evidence="1">
    <location>
        <begin position="12"/>
        <end position="30"/>
    </location>
</feature>
<evidence type="ECO:0000313" key="2">
    <source>
        <dbReference type="EMBL" id="EGC33038.1"/>
    </source>
</evidence>
<dbReference type="EMBL" id="GL871161">
    <property type="protein sequence ID" value="EGC33038.1"/>
    <property type="molecule type" value="Genomic_DNA"/>
</dbReference>